<keyword evidence="2" id="KW-0158">Chromosome</keyword>
<dbReference type="EMBL" id="ADBL01000263">
    <property type="status" value="NOT_ANNOTATED_CDS"/>
    <property type="molecule type" value="Genomic_DNA"/>
</dbReference>
<dbReference type="InterPro" id="IPR011009">
    <property type="entry name" value="Kinase-like_dom_sf"/>
</dbReference>
<dbReference type="Proteomes" id="UP000011715">
    <property type="component" value="Unassembled WGS sequence"/>
</dbReference>
<dbReference type="GO" id="GO:0007094">
    <property type="term" value="P:mitotic spindle assembly checkpoint signaling"/>
    <property type="evidence" value="ECO:0007669"/>
    <property type="project" value="InterPro"/>
</dbReference>
<dbReference type="PROSITE" id="PS51489">
    <property type="entry name" value="BUB1_N"/>
    <property type="match status" value="1"/>
</dbReference>
<keyword evidence="10" id="KW-1185">Reference proteome</keyword>
<evidence type="ECO:0000256" key="2">
    <source>
        <dbReference type="ARBA" id="ARBA00022454"/>
    </source>
</evidence>
<reference evidence="8" key="3">
    <citation type="submission" date="2011-03" db="EMBL/GenBank/DDBJ databases">
        <title>Annotation of Magnaporthe poae ATCC 64411.</title>
        <authorList>
            <person name="Ma L.-J."/>
            <person name="Dead R."/>
            <person name="Young S.K."/>
            <person name="Zeng Q."/>
            <person name="Gargeya S."/>
            <person name="Fitzgerald M."/>
            <person name="Haas B."/>
            <person name="Abouelleil A."/>
            <person name="Alvarado L."/>
            <person name="Arachchi H.M."/>
            <person name="Berlin A."/>
            <person name="Brown A."/>
            <person name="Chapman S.B."/>
            <person name="Chen Z."/>
            <person name="Dunbar C."/>
            <person name="Freedman E."/>
            <person name="Gearin G."/>
            <person name="Gellesch M."/>
            <person name="Goldberg J."/>
            <person name="Griggs A."/>
            <person name="Gujja S."/>
            <person name="Heiman D."/>
            <person name="Howarth C."/>
            <person name="Larson L."/>
            <person name="Lui A."/>
            <person name="MacDonald P.J.P."/>
            <person name="Mehta T."/>
            <person name="Montmayeur A."/>
            <person name="Murphy C."/>
            <person name="Neiman D."/>
            <person name="Pearson M."/>
            <person name="Priest M."/>
            <person name="Roberts A."/>
            <person name="Saif S."/>
            <person name="Shea T."/>
            <person name="Shenoy N."/>
            <person name="Sisk P."/>
            <person name="Stolte C."/>
            <person name="Sykes S."/>
            <person name="Yandava C."/>
            <person name="Wortman J."/>
            <person name="Nusbaum C."/>
            <person name="Birren B."/>
        </authorList>
    </citation>
    <scope>NUCLEOTIDE SEQUENCE</scope>
    <source>
        <strain evidence="8">ATCC 64411</strain>
    </source>
</reference>
<dbReference type="eggNOG" id="KOG1166">
    <property type="taxonomic scope" value="Eukaryota"/>
</dbReference>
<dbReference type="PROSITE" id="PS50011">
    <property type="entry name" value="PROTEIN_KINASE_DOM"/>
    <property type="match status" value="1"/>
</dbReference>
<feature type="compositionally biased region" description="Basic and acidic residues" evidence="5">
    <location>
        <begin position="648"/>
        <end position="658"/>
    </location>
</feature>
<dbReference type="SMART" id="SM00777">
    <property type="entry name" value="Mad3_BUB1_I"/>
    <property type="match status" value="1"/>
</dbReference>
<protein>
    <submittedName>
        <fullName evidence="8">BUB protein kinase</fullName>
    </submittedName>
</protein>
<feature type="region of interest" description="Disordered" evidence="5">
    <location>
        <begin position="191"/>
        <end position="212"/>
    </location>
</feature>
<accession>A0A0C4DMW5</accession>
<dbReference type="OrthoDB" id="248495at2759"/>
<dbReference type="PANTHER" id="PTHR14030">
    <property type="entry name" value="MITOTIC CHECKPOINT SERINE/THREONINE-PROTEIN KINASE BUB1"/>
    <property type="match status" value="1"/>
</dbReference>
<evidence type="ECO:0000313" key="9">
    <source>
        <dbReference type="EnsemblFungi" id="MAPG_01130T0"/>
    </source>
</evidence>
<keyword evidence="8" id="KW-0808">Transferase</keyword>
<evidence type="ECO:0000259" key="7">
    <source>
        <dbReference type="PROSITE" id="PS51489"/>
    </source>
</evidence>
<feature type="compositionally biased region" description="Acidic residues" evidence="5">
    <location>
        <begin position="520"/>
        <end position="541"/>
    </location>
</feature>
<dbReference type="GO" id="GO:0032991">
    <property type="term" value="C:protein-containing complex"/>
    <property type="evidence" value="ECO:0007669"/>
    <property type="project" value="UniProtKB-ARBA"/>
</dbReference>
<reference evidence="9" key="4">
    <citation type="journal article" date="2015" name="G3 (Bethesda)">
        <title>Genome sequences of three phytopathogenic species of the Magnaporthaceae family of fungi.</title>
        <authorList>
            <person name="Okagaki L.H."/>
            <person name="Nunes C.C."/>
            <person name="Sailsbery J."/>
            <person name="Clay B."/>
            <person name="Brown D."/>
            <person name="John T."/>
            <person name="Oh Y."/>
            <person name="Young N."/>
            <person name="Fitzgerald M."/>
            <person name="Haas B.J."/>
            <person name="Zeng Q."/>
            <person name="Young S."/>
            <person name="Adiconis X."/>
            <person name="Fan L."/>
            <person name="Levin J.Z."/>
            <person name="Mitchell T.K."/>
            <person name="Okubara P.A."/>
            <person name="Farman M.L."/>
            <person name="Kohn L.M."/>
            <person name="Birren B."/>
            <person name="Ma L.-J."/>
            <person name="Dean R.A."/>
        </authorList>
    </citation>
    <scope>NUCLEOTIDE SEQUENCE</scope>
    <source>
        <strain evidence="9">ATCC 64411 / 73-15</strain>
    </source>
</reference>
<dbReference type="PANTHER" id="PTHR14030:SF4">
    <property type="entry name" value="BUB1 KINASE, ISOFORM A-RELATED"/>
    <property type="match status" value="1"/>
</dbReference>
<keyword evidence="4" id="KW-0137">Centromere</keyword>
<dbReference type="PROSITE" id="PS00108">
    <property type="entry name" value="PROTEIN_KINASE_ST"/>
    <property type="match status" value="1"/>
</dbReference>
<dbReference type="AlphaFoldDB" id="A0A0C4DMW5"/>
<gene>
    <name evidence="8" type="ORF">MAPG_01130</name>
</gene>
<dbReference type="SMART" id="SM00220">
    <property type="entry name" value="S_TKc"/>
    <property type="match status" value="1"/>
</dbReference>
<dbReference type="OMA" id="NCEKGVG"/>
<reference evidence="8" key="1">
    <citation type="submission" date="2010-05" db="EMBL/GenBank/DDBJ databases">
        <title>The Genome Sequence of Magnaporthe poae strain ATCC 64411.</title>
        <authorList>
            <consortium name="The Broad Institute Genome Sequencing Platform"/>
            <consortium name="Broad Institute Genome Sequencing Center for Infectious Disease"/>
            <person name="Ma L.-J."/>
            <person name="Dead R."/>
            <person name="Young S."/>
            <person name="Zeng Q."/>
            <person name="Koehrsen M."/>
            <person name="Alvarado L."/>
            <person name="Berlin A."/>
            <person name="Chapman S.B."/>
            <person name="Chen Z."/>
            <person name="Freedman E."/>
            <person name="Gellesch M."/>
            <person name="Goldberg J."/>
            <person name="Griggs A."/>
            <person name="Gujja S."/>
            <person name="Heilman E.R."/>
            <person name="Heiman D."/>
            <person name="Hepburn T."/>
            <person name="Howarth C."/>
            <person name="Jen D."/>
            <person name="Larson L."/>
            <person name="Mehta T."/>
            <person name="Neiman D."/>
            <person name="Pearson M."/>
            <person name="Roberts A."/>
            <person name="Saif S."/>
            <person name="Shea T."/>
            <person name="Shenoy N."/>
            <person name="Sisk P."/>
            <person name="Stolte C."/>
            <person name="Sykes S."/>
            <person name="Walk T."/>
            <person name="White J."/>
            <person name="Yandava C."/>
            <person name="Haas B."/>
            <person name="Nusbaum C."/>
            <person name="Birren B."/>
        </authorList>
    </citation>
    <scope>NUCLEOTIDE SEQUENCE</scope>
    <source>
        <strain evidence="8">ATCC 64411</strain>
    </source>
</reference>
<evidence type="ECO:0000313" key="8">
    <source>
        <dbReference type="EMBL" id="KLU82051.1"/>
    </source>
</evidence>
<dbReference type="EnsemblFungi" id="MAPG_01130T0">
    <property type="protein sequence ID" value="MAPG_01130T0"/>
    <property type="gene ID" value="MAPG_01130"/>
</dbReference>
<dbReference type="InterPro" id="IPR015661">
    <property type="entry name" value="Bub1/Mad3"/>
</dbReference>
<dbReference type="Pfam" id="PF08311">
    <property type="entry name" value="Mad3_BUB1_I"/>
    <property type="match status" value="1"/>
</dbReference>
<evidence type="ECO:0000256" key="5">
    <source>
        <dbReference type="SAM" id="MobiDB-lite"/>
    </source>
</evidence>
<comment type="subcellular location">
    <subcellularLocation>
        <location evidence="1">Chromosome</location>
        <location evidence="1">Centromere</location>
        <location evidence="1">Kinetochore</location>
    </subcellularLocation>
</comment>
<dbReference type="GO" id="GO:0005524">
    <property type="term" value="F:ATP binding"/>
    <property type="evidence" value="ECO:0007669"/>
    <property type="project" value="InterPro"/>
</dbReference>
<feature type="compositionally biased region" description="Acidic residues" evidence="5">
    <location>
        <begin position="678"/>
        <end position="691"/>
    </location>
</feature>
<dbReference type="InterPro" id="IPR013212">
    <property type="entry name" value="Mad3/Bub1_I"/>
</dbReference>
<dbReference type="STRING" id="644358.A0A0C4DMW5"/>
<evidence type="ECO:0000256" key="3">
    <source>
        <dbReference type="ARBA" id="ARBA00022838"/>
    </source>
</evidence>
<keyword evidence="8" id="KW-0418">Kinase</keyword>
<name>A0A0C4DMW5_MAGP6</name>
<feature type="compositionally biased region" description="Polar residues" evidence="5">
    <location>
        <begin position="659"/>
        <end position="669"/>
    </location>
</feature>
<dbReference type="Gene3D" id="1.25.40.430">
    <property type="match status" value="1"/>
</dbReference>
<feature type="compositionally biased region" description="Acidic residues" evidence="5">
    <location>
        <begin position="483"/>
        <end position="501"/>
    </location>
</feature>
<keyword evidence="3" id="KW-0995">Kinetochore</keyword>
<evidence type="ECO:0000256" key="1">
    <source>
        <dbReference type="ARBA" id="ARBA00004629"/>
    </source>
</evidence>
<dbReference type="GO" id="GO:0005634">
    <property type="term" value="C:nucleus"/>
    <property type="evidence" value="ECO:0007669"/>
    <property type="project" value="TreeGrafter"/>
</dbReference>
<dbReference type="GO" id="GO:0051094">
    <property type="term" value="P:positive regulation of developmental process"/>
    <property type="evidence" value="ECO:0007669"/>
    <property type="project" value="UniProtKB-ARBA"/>
</dbReference>
<dbReference type="GO" id="GO:0051754">
    <property type="term" value="P:meiotic sister chromatid cohesion, centromeric"/>
    <property type="evidence" value="ECO:0007669"/>
    <property type="project" value="TreeGrafter"/>
</dbReference>
<evidence type="ECO:0000256" key="4">
    <source>
        <dbReference type="ARBA" id="ARBA00023328"/>
    </source>
</evidence>
<feature type="region of interest" description="Disordered" evidence="5">
    <location>
        <begin position="477"/>
        <end position="722"/>
    </location>
</feature>
<dbReference type="EMBL" id="ADBL01000262">
    <property type="status" value="NOT_ANNOTATED_CDS"/>
    <property type="molecule type" value="Genomic_DNA"/>
</dbReference>
<dbReference type="GO" id="GO:0000776">
    <property type="term" value="C:kinetochore"/>
    <property type="evidence" value="ECO:0007669"/>
    <property type="project" value="UniProtKB-KW"/>
</dbReference>
<feature type="compositionally biased region" description="Acidic residues" evidence="5">
    <location>
        <begin position="587"/>
        <end position="598"/>
    </location>
</feature>
<reference evidence="10" key="2">
    <citation type="submission" date="2010-05" db="EMBL/GenBank/DDBJ databases">
        <title>The genome sequence of Magnaporthe poae strain ATCC 64411.</title>
        <authorList>
            <person name="Ma L.-J."/>
            <person name="Dead R."/>
            <person name="Young S."/>
            <person name="Zeng Q."/>
            <person name="Koehrsen M."/>
            <person name="Alvarado L."/>
            <person name="Berlin A."/>
            <person name="Chapman S.B."/>
            <person name="Chen Z."/>
            <person name="Freedman E."/>
            <person name="Gellesch M."/>
            <person name="Goldberg J."/>
            <person name="Griggs A."/>
            <person name="Gujja S."/>
            <person name="Heilman E.R."/>
            <person name="Heiman D."/>
            <person name="Hepburn T."/>
            <person name="Howarth C."/>
            <person name="Jen D."/>
            <person name="Larson L."/>
            <person name="Mehta T."/>
            <person name="Neiman D."/>
            <person name="Pearson M."/>
            <person name="Roberts A."/>
            <person name="Saif S."/>
            <person name="Shea T."/>
            <person name="Shenoy N."/>
            <person name="Sisk P."/>
            <person name="Stolte C."/>
            <person name="Sykes S."/>
            <person name="Walk T."/>
            <person name="White J."/>
            <person name="Yandava C."/>
            <person name="Haas B."/>
            <person name="Nusbaum C."/>
            <person name="Birren B."/>
        </authorList>
    </citation>
    <scope>NUCLEOTIDE SEQUENCE [LARGE SCALE GENOMIC DNA]</scope>
    <source>
        <strain evidence="10">ATCC 64411 / 73-15</strain>
    </source>
</reference>
<evidence type="ECO:0000259" key="6">
    <source>
        <dbReference type="PROSITE" id="PS50011"/>
    </source>
</evidence>
<feature type="compositionally biased region" description="Acidic residues" evidence="5">
    <location>
        <begin position="567"/>
        <end position="577"/>
    </location>
</feature>
<dbReference type="VEuPathDB" id="FungiDB:MAPG_01130"/>
<evidence type="ECO:0000313" key="10">
    <source>
        <dbReference type="Proteomes" id="UP000011715"/>
    </source>
</evidence>
<sequence length="1127" mass="123773">MAPSSEDLIDFDVIESQKENIQSLPGGRSARKLAELYTPSPLAKMDTPTPSDTKNVHDCIRAEYEAELATIADLDDPLDVYDRYVRWTLDAYPSAQATPQSQLHTLLERATKAFIGSSQYKNDPRYLKLWLYYTQMFSDAPRETFLYLSRHGIGESLALFYEEYAAWLEGAGRWAQAEEVLRLGIDREAPSGAAGPVDPQAPRPSSGVGGRAAKPAKSKLAIFSDADAAGPALSSREAGSNGWESIGSLAERKKENVMAPKPWVGETLKAGSRKPSGPKLAVFKDTSLLMKSHIPIVASQHQVTMNNPAGKKQRIVFDLSVLYPTPDIPGSELSFEEVLLARAGWLDERPAPPSPTPPQRVSRPRDENSRPSPAPAAPRLEVFRENNENMPQKLVIHRDVAVPLDENGAPIKQYPKEGRPKKKKVMEVNETQIIKAKLDSPSRPKLLKKKGTSEPTMTMHTRAATDDIYEIFNAPIKHPANQGEEEEEEGSGDDDDYDTDEYTSGAESAGTTRRLSVSEAGDDETEGAEDDEDDAVDGDETSEARSVSEWSDFTARKHIPLIPGVNDENDVAAEGEGDITRLSSVDDAADEEGEDDEGVSTPVDDDPPHTRTTFVPIPPEDYVPQTRTYRDPVEMANNRLPFMTPITERTETELDLRSGRTSLTKTPSRCRQGLPPVSDDEDEDEDDEVESQQDAVESEPPSSPLQDLVGGGSPSPQKPSNIIVPMQLPKAQVKSGPLKAPPKGPLINDTLCNPVDDAVRAQILTKMHPPLSSQIRFYDHRPAKYERAGEIRRFAKAMAKAKSSGDKTSSVPMPPPIEFPGCEMSYTVKKELGAGAFAPVYLVENSSPDAQDQDGSNENGAISEMGKGAFSTMQTRRGRLEALKMETPPSAWEFHMMRLAHGRLGPHERATASLSSALEMHLYQDEGFLLLPFHPHGTLLDVVNLFRAEPSGTMDELLAMFFTIELLRTAEALHAHQILHGDLKADNCLLRLDHPSAGTGGELSSKWRADGSGGWSSRGVTLIDFGRGIDMRAFRPDVQFVADWKTSPQDCAEMREGRPWTWQIDYHGLAGTVHCLLFGRYIETVRCENGGGGLGTAAARRYRANCERGVGLKSLMGKVEAWAKGRR</sequence>
<reference evidence="9" key="5">
    <citation type="submission" date="2015-06" db="UniProtKB">
        <authorList>
            <consortium name="EnsemblFungi"/>
        </authorList>
    </citation>
    <scope>IDENTIFICATION</scope>
    <source>
        <strain evidence="9">ATCC 64411</strain>
    </source>
</reference>
<dbReference type="FunFam" id="1.25.40.430:FF:000003">
    <property type="entry name" value="Checkpoint serine/threonine-protein kinase BUB1"/>
    <property type="match status" value="1"/>
</dbReference>
<proteinExistence type="predicted"/>
<organism evidence="9 10">
    <name type="scientific">Magnaporthiopsis poae (strain ATCC 64411 / 73-15)</name>
    <name type="common">Kentucky bluegrass fungus</name>
    <name type="synonym">Magnaporthe poae</name>
    <dbReference type="NCBI Taxonomy" id="644358"/>
    <lineage>
        <taxon>Eukaryota</taxon>
        <taxon>Fungi</taxon>
        <taxon>Dikarya</taxon>
        <taxon>Ascomycota</taxon>
        <taxon>Pezizomycotina</taxon>
        <taxon>Sordariomycetes</taxon>
        <taxon>Sordariomycetidae</taxon>
        <taxon>Magnaporthales</taxon>
        <taxon>Magnaporthaceae</taxon>
        <taxon>Magnaporthiopsis</taxon>
    </lineage>
</organism>
<feature type="domain" description="Protein kinase" evidence="6">
    <location>
        <begin position="826"/>
        <end position="1127"/>
    </location>
</feature>
<dbReference type="InterPro" id="IPR000719">
    <property type="entry name" value="Prot_kinase_dom"/>
</dbReference>
<feature type="region of interest" description="Disordered" evidence="5">
    <location>
        <begin position="347"/>
        <end position="380"/>
    </location>
</feature>
<dbReference type="EMBL" id="GL876966">
    <property type="protein sequence ID" value="KLU82051.1"/>
    <property type="molecule type" value="Genomic_DNA"/>
</dbReference>
<dbReference type="InterPro" id="IPR008271">
    <property type="entry name" value="Ser/Thr_kinase_AS"/>
</dbReference>
<feature type="domain" description="BUB1 N-terminal" evidence="7">
    <location>
        <begin position="64"/>
        <end position="235"/>
    </location>
</feature>
<dbReference type="Gene3D" id="1.10.510.10">
    <property type="entry name" value="Transferase(Phosphotransferase) domain 1"/>
    <property type="match status" value="1"/>
</dbReference>
<dbReference type="GO" id="GO:0004672">
    <property type="term" value="F:protein kinase activity"/>
    <property type="evidence" value="ECO:0007669"/>
    <property type="project" value="InterPro"/>
</dbReference>
<dbReference type="SUPFAM" id="SSF56112">
    <property type="entry name" value="Protein kinase-like (PK-like)"/>
    <property type="match status" value="1"/>
</dbReference>